<dbReference type="Proteomes" id="UP000815325">
    <property type="component" value="Unassembled WGS sequence"/>
</dbReference>
<evidence type="ECO:0000256" key="1">
    <source>
        <dbReference type="ARBA" id="ARBA00022741"/>
    </source>
</evidence>
<evidence type="ECO:0000256" key="3">
    <source>
        <dbReference type="ARBA" id="ARBA00022993"/>
    </source>
</evidence>
<dbReference type="InterPro" id="IPR043129">
    <property type="entry name" value="ATPase_NBD"/>
</dbReference>
<accession>A0ABQ7G412</accession>
<keyword evidence="1" id="KW-0547">Nucleotide-binding</keyword>
<dbReference type="SUPFAM" id="SSF53067">
    <property type="entry name" value="Actin-like ATPase domain"/>
    <property type="match status" value="2"/>
</dbReference>
<dbReference type="NCBIfam" id="TIGR00555">
    <property type="entry name" value="panK_eukar"/>
    <property type="match status" value="1"/>
</dbReference>
<keyword evidence="3" id="KW-0173">Coenzyme A biosynthesis</keyword>
<evidence type="ECO:0000256" key="2">
    <source>
        <dbReference type="ARBA" id="ARBA00022840"/>
    </source>
</evidence>
<dbReference type="Gene3D" id="3.30.420.40">
    <property type="match status" value="1"/>
</dbReference>
<dbReference type="EMBL" id="MU070171">
    <property type="protein sequence ID" value="KAF5829353.1"/>
    <property type="molecule type" value="Genomic_DNA"/>
</dbReference>
<proteinExistence type="predicted"/>
<comment type="caution">
    <text evidence="5">The sequence shown here is derived from an EMBL/GenBank/DDBJ whole genome shotgun (WGS) entry which is preliminary data.</text>
</comment>
<evidence type="ECO:0000313" key="5">
    <source>
        <dbReference type="EMBL" id="KAF5829353.1"/>
    </source>
</evidence>
<dbReference type="Pfam" id="PF03630">
    <property type="entry name" value="Fumble"/>
    <property type="match status" value="1"/>
</dbReference>
<dbReference type="CDD" id="cd24123">
    <property type="entry name" value="ASKHA_NBD_PanK-II_Pank4"/>
    <property type="match status" value="1"/>
</dbReference>
<name>A0ABQ7G412_DUNSA</name>
<sequence>MSSLPGEQGSPVDPGGSPPVSDPSGSTLDLTGASIREVVDRQEPAPSIELPNQDADYISHIALDIGGTLIKLVYFSPDPPSDHPTRESPTANIRAAAVASRIAEGIPATHQTVGSTISRGGRLHFVKFESSRVEDAIQFIEAKGLHRCKGSSGHMRVKATGGGAHKYSEIFKEKLGVLLEKEDEMMCLVRGCNFFLKAITHEAFTFENGTTSFVPTNEEGDLYPYLLVNIGSGVSMVKVTGENQFERVSGSSLGGGTFSGLCHLLTQRKDFDEMLELSMQGDNSKVDMLVGDIYGGRDYSNIGLSANTIASSFGKVISQDAPLSDYDPADISMALCRMVSYNIGQLAYLNAIRYNIKRIFFGGFFIRGHPYTMETISYAIRFWSKGEMAAMFLRHEGFLGAMGAFLKVHPMTPPGRTSAGAQQPQKVRARFVERFSMGAPFAGGEVVGPAISDLQEKVSWVEKFVAQGGLRSASHGPGASRAAGTLLERALAELIFLYEPNTFGDVSRNEDEWAYWLKILEDQIPTIGETSSPRQVGL</sequence>
<evidence type="ECO:0000313" key="6">
    <source>
        <dbReference type="Proteomes" id="UP000815325"/>
    </source>
</evidence>
<feature type="region of interest" description="Disordered" evidence="4">
    <location>
        <begin position="1"/>
        <end position="34"/>
    </location>
</feature>
<dbReference type="PANTHER" id="PTHR12280">
    <property type="entry name" value="PANTOTHENATE KINASE"/>
    <property type="match status" value="1"/>
</dbReference>
<dbReference type="InterPro" id="IPR004567">
    <property type="entry name" value="Type_II_PanK"/>
</dbReference>
<reference evidence="5" key="1">
    <citation type="submission" date="2017-08" db="EMBL/GenBank/DDBJ databases">
        <authorList>
            <person name="Polle J.E."/>
            <person name="Barry K."/>
            <person name="Cushman J."/>
            <person name="Schmutz J."/>
            <person name="Tran D."/>
            <person name="Hathwaick L.T."/>
            <person name="Yim W.C."/>
            <person name="Jenkins J."/>
            <person name="Mckie-Krisberg Z.M."/>
            <person name="Prochnik S."/>
            <person name="Lindquist E."/>
            <person name="Dockter R.B."/>
            <person name="Adam C."/>
            <person name="Molina H."/>
            <person name="Bunkerborg J."/>
            <person name="Jin E."/>
            <person name="Buchheim M."/>
            <person name="Magnuson J."/>
        </authorList>
    </citation>
    <scope>NUCLEOTIDE SEQUENCE</scope>
    <source>
        <strain evidence="5">CCAP 19/18</strain>
    </source>
</reference>
<protein>
    <submittedName>
        <fullName evidence="5">Fumble-domain-containing protein</fullName>
    </submittedName>
</protein>
<evidence type="ECO:0000256" key="4">
    <source>
        <dbReference type="SAM" id="MobiDB-lite"/>
    </source>
</evidence>
<dbReference type="PANTHER" id="PTHR12280:SF20">
    <property type="entry name" value="4'-PHOSPHOPANTETHEINE PHOSPHATASE"/>
    <property type="match status" value="1"/>
</dbReference>
<keyword evidence="2" id="KW-0067">ATP-binding</keyword>
<keyword evidence="6" id="KW-1185">Reference proteome</keyword>
<gene>
    <name evidence="5" type="ORF">DUNSADRAFT_16198</name>
</gene>
<dbReference type="Gene3D" id="3.30.420.510">
    <property type="match status" value="1"/>
</dbReference>
<organism evidence="5 6">
    <name type="scientific">Dunaliella salina</name>
    <name type="common">Green alga</name>
    <name type="synonym">Protococcus salinus</name>
    <dbReference type="NCBI Taxonomy" id="3046"/>
    <lineage>
        <taxon>Eukaryota</taxon>
        <taxon>Viridiplantae</taxon>
        <taxon>Chlorophyta</taxon>
        <taxon>core chlorophytes</taxon>
        <taxon>Chlorophyceae</taxon>
        <taxon>CS clade</taxon>
        <taxon>Chlamydomonadales</taxon>
        <taxon>Dunaliellaceae</taxon>
        <taxon>Dunaliella</taxon>
    </lineage>
</organism>